<sequence length="400" mass="44726">MKQQIFASYVPSSYPNKADLPESHLPFRSAPNGPPTPNSRQHTFDETSFFNTAPQEHFSVPVSGGAEGSLDTWLMDIPAPSSPESSRMSVSPSQGIATPPSDTFYSPPYPEQLPVYAYDLPEQPQPLRSYSTSHPEWVDNAGNWQRNHSEGVLWGTPSFVAQPWTPNLYSGNAPSNVNQTHTSNAALASFMYPAQDHFPTSEVIQTNSAVEADEGSPSYEDLTDNEDTSDENSDSSEEEPDDNQAESSPSGSRLISNLGSARIQVDRWTIPVNSIQQSDTRIYVCNVPNCHTPFQRPEHLRRHVRSKHTDLRPFLCKVPACKKGFSRGDNLADHYWTHLERGGRSGVNKKMSLSELRVILMPGGKKIVRKLRDKLQKHAERERQKKLQVLRLAHPVRAML</sequence>
<dbReference type="SUPFAM" id="SSF57667">
    <property type="entry name" value="beta-beta-alpha zinc fingers"/>
    <property type="match status" value="2"/>
</dbReference>
<dbReference type="Proteomes" id="UP000076837">
    <property type="component" value="Unassembled WGS sequence"/>
</dbReference>
<dbReference type="STRING" id="5454.A0A162V9K3"/>
<dbReference type="InterPro" id="IPR013087">
    <property type="entry name" value="Znf_C2H2_type"/>
</dbReference>
<protein>
    <submittedName>
        <fullName evidence="5">Metal ion binding</fullName>
    </submittedName>
</protein>
<dbReference type="SMART" id="SM00355">
    <property type="entry name" value="ZnF_C2H2"/>
    <property type="match status" value="2"/>
</dbReference>
<feature type="compositionally biased region" description="Acidic residues" evidence="4">
    <location>
        <begin position="221"/>
        <end position="244"/>
    </location>
</feature>
<dbReference type="PROSITE" id="PS00028">
    <property type="entry name" value="ZINC_FINGER_C2H2_1"/>
    <property type="match status" value="2"/>
</dbReference>
<dbReference type="PROSITE" id="PS50157">
    <property type="entry name" value="ZINC_FINGER_C2H2_2"/>
    <property type="match status" value="2"/>
</dbReference>
<organism evidence="5 6">
    <name type="scientific">Didymella rabiei</name>
    <name type="common">Chickpea ascochyta blight fungus</name>
    <name type="synonym">Mycosphaerella rabiei</name>
    <dbReference type="NCBI Taxonomy" id="5454"/>
    <lineage>
        <taxon>Eukaryota</taxon>
        <taxon>Fungi</taxon>
        <taxon>Dikarya</taxon>
        <taxon>Ascomycota</taxon>
        <taxon>Pezizomycotina</taxon>
        <taxon>Dothideomycetes</taxon>
        <taxon>Pleosporomycetidae</taxon>
        <taxon>Pleosporales</taxon>
        <taxon>Pleosporineae</taxon>
        <taxon>Didymellaceae</taxon>
        <taxon>Ascochyta</taxon>
    </lineage>
</organism>
<reference evidence="5 6" key="1">
    <citation type="journal article" date="2016" name="Sci. Rep.">
        <title>Draft genome sequencing and secretome analysis of fungal phytopathogen Ascochyta rabiei provides insight into the necrotrophic effector repertoire.</title>
        <authorList>
            <person name="Verma S."/>
            <person name="Gazara R.K."/>
            <person name="Nizam S."/>
            <person name="Parween S."/>
            <person name="Chattopadhyay D."/>
            <person name="Verma P.K."/>
        </authorList>
    </citation>
    <scope>NUCLEOTIDE SEQUENCE [LARGE SCALE GENOMIC DNA]</scope>
    <source>
        <strain evidence="5 6">ArDII</strain>
    </source>
</reference>
<keyword evidence="6" id="KW-1185">Reference proteome</keyword>
<evidence type="ECO:0000256" key="3">
    <source>
        <dbReference type="ARBA" id="ARBA00022833"/>
    </source>
</evidence>
<dbReference type="InterPro" id="IPR036236">
    <property type="entry name" value="Znf_C2H2_sf"/>
</dbReference>
<keyword evidence="1" id="KW-0479">Metal-binding</keyword>
<accession>A0A162V9K3</accession>
<keyword evidence="3" id="KW-0862">Zinc</keyword>
<dbReference type="OrthoDB" id="10018191at2759"/>
<feature type="compositionally biased region" description="Polar residues" evidence="4">
    <location>
        <begin position="245"/>
        <end position="254"/>
    </location>
</feature>
<feature type="region of interest" description="Disordered" evidence="4">
    <location>
        <begin position="209"/>
        <end position="254"/>
    </location>
</feature>
<feature type="region of interest" description="Disordered" evidence="4">
    <location>
        <begin position="12"/>
        <end position="44"/>
    </location>
</feature>
<evidence type="ECO:0000256" key="4">
    <source>
        <dbReference type="SAM" id="MobiDB-lite"/>
    </source>
</evidence>
<proteinExistence type="predicted"/>
<dbReference type="GO" id="GO:0000978">
    <property type="term" value="F:RNA polymerase II cis-regulatory region sequence-specific DNA binding"/>
    <property type="evidence" value="ECO:0007669"/>
    <property type="project" value="TreeGrafter"/>
</dbReference>
<evidence type="ECO:0000256" key="2">
    <source>
        <dbReference type="ARBA" id="ARBA00022771"/>
    </source>
</evidence>
<dbReference type="GO" id="GO:0008270">
    <property type="term" value="F:zinc ion binding"/>
    <property type="evidence" value="ECO:0007669"/>
    <property type="project" value="UniProtKB-KW"/>
</dbReference>
<keyword evidence="2" id="KW-0863">Zinc-finger</keyword>
<dbReference type="EMBL" id="JYNV01000334">
    <property type="protein sequence ID" value="KZM18310.1"/>
    <property type="molecule type" value="Genomic_DNA"/>
</dbReference>
<comment type="caution">
    <text evidence="5">The sequence shown here is derived from an EMBL/GenBank/DDBJ whole genome shotgun (WGS) entry which is preliminary data.</text>
</comment>
<gene>
    <name evidence="5" type="ORF">ST47_g10545</name>
</gene>
<dbReference type="PANTHER" id="PTHR23235">
    <property type="entry name" value="KRUEPPEL-LIKE TRANSCRIPTION FACTOR"/>
    <property type="match status" value="1"/>
</dbReference>
<dbReference type="PANTHER" id="PTHR23235:SF120">
    <property type="entry name" value="KRUPPEL-LIKE FACTOR 15"/>
    <property type="match status" value="1"/>
</dbReference>
<evidence type="ECO:0000313" key="5">
    <source>
        <dbReference type="EMBL" id="KZM18310.1"/>
    </source>
</evidence>
<evidence type="ECO:0000256" key="1">
    <source>
        <dbReference type="ARBA" id="ARBA00022723"/>
    </source>
</evidence>
<dbReference type="Gene3D" id="3.30.160.60">
    <property type="entry name" value="Classic Zinc Finger"/>
    <property type="match status" value="2"/>
</dbReference>
<name>A0A162V9K3_DIDRA</name>
<evidence type="ECO:0000313" key="6">
    <source>
        <dbReference type="Proteomes" id="UP000076837"/>
    </source>
</evidence>
<dbReference type="AlphaFoldDB" id="A0A162V9K3"/>
<dbReference type="GO" id="GO:0000981">
    <property type="term" value="F:DNA-binding transcription factor activity, RNA polymerase II-specific"/>
    <property type="evidence" value="ECO:0007669"/>
    <property type="project" value="TreeGrafter"/>
</dbReference>